<protein>
    <submittedName>
        <fullName evidence="1">Uncharacterized protein</fullName>
    </submittedName>
</protein>
<evidence type="ECO:0000313" key="1">
    <source>
        <dbReference type="EMBL" id="EKN42954.1"/>
    </source>
</evidence>
<dbReference type="Proteomes" id="UP000011944">
    <property type="component" value="Unassembled WGS sequence"/>
</dbReference>
<dbReference type="PATRIC" id="fig|1232189.3.peg.571"/>
<reference evidence="1 2" key="1">
    <citation type="submission" date="2012-10" db="EMBL/GenBank/DDBJ databases">
        <authorList>
            <person name="Strain E.A."/>
            <person name="Brown E."/>
            <person name="Allard M.W."/>
            <person name="Gonzalez-Escalona N."/>
            <person name="Timme R."/>
        </authorList>
    </citation>
    <scope>NUCLEOTIDE SEQUENCE [LARGE SCALE GENOMIC DNA]</scope>
    <source>
        <strain evidence="1 2">CFSAN001627</strain>
    </source>
</reference>
<gene>
    <name evidence="1" type="ORF">CFSAN001627_03515</name>
</gene>
<evidence type="ECO:0000313" key="2">
    <source>
        <dbReference type="Proteomes" id="UP000011944"/>
    </source>
</evidence>
<name>M1ZYW7_CLOBO</name>
<sequence length="190" mass="21762">MATTIYKKVNFVDRLDNKPTTYLIDGKEAKIVKDDSGVVTHGTNLDQENLDHVENGILQNSRDISMLDKTLEKNVEDNTSKFEELKLTDEKIQEDLNKINLLTQISNIARYNKDNNGIYKNVSYRTPDPTPGHAGKLTMTSEISDINSEGNYTKQKIVLYNERESAYRVYHFNLIYKDGDLIERKVSLIA</sequence>
<comment type="caution">
    <text evidence="1">The sequence shown here is derived from an EMBL/GenBank/DDBJ whole genome shotgun (WGS) entry which is preliminary data.</text>
</comment>
<dbReference type="AlphaFoldDB" id="M1ZYW7"/>
<proteinExistence type="predicted"/>
<dbReference type="EMBL" id="AMXI01000197">
    <property type="protein sequence ID" value="EKN42954.1"/>
    <property type="molecule type" value="Genomic_DNA"/>
</dbReference>
<reference evidence="1 2" key="2">
    <citation type="submission" date="2013-03" db="EMBL/GenBank/DDBJ databases">
        <title>Diversity in Clostridium botulinum.</title>
        <authorList>
            <person name="Timme R.E."/>
            <person name="Allard M."/>
            <person name="Luo Y."/>
            <person name="Strain E."/>
            <person name="Gonzalez-Escalona N."/>
            <person name="Brown E."/>
        </authorList>
    </citation>
    <scope>NUCLEOTIDE SEQUENCE [LARGE SCALE GENOMIC DNA]</scope>
    <source>
        <strain evidence="1 2">CFSAN001627</strain>
    </source>
</reference>
<organism evidence="1 2">
    <name type="scientific">Clostridium botulinum CFSAN001627</name>
    <dbReference type="NCBI Taxonomy" id="1232189"/>
    <lineage>
        <taxon>Bacteria</taxon>
        <taxon>Bacillati</taxon>
        <taxon>Bacillota</taxon>
        <taxon>Clostridia</taxon>
        <taxon>Eubacteriales</taxon>
        <taxon>Clostridiaceae</taxon>
        <taxon>Clostridium</taxon>
    </lineage>
</organism>
<accession>M1ZYW7</accession>